<dbReference type="InterPro" id="IPR027417">
    <property type="entry name" value="P-loop_NTPase"/>
</dbReference>
<dbReference type="AlphaFoldDB" id="A0A0L0GEM8"/>
<keyword evidence="1" id="KW-0067">ATP-binding</keyword>
<dbReference type="Proteomes" id="UP000054560">
    <property type="component" value="Unassembled WGS sequence"/>
</dbReference>
<dbReference type="PANTHER" id="PTHR47972">
    <property type="entry name" value="KINESIN-LIKE PROTEIN KLP-3"/>
    <property type="match status" value="1"/>
</dbReference>
<dbReference type="PROSITE" id="PS50067">
    <property type="entry name" value="KINESIN_MOTOR_2"/>
    <property type="match status" value="1"/>
</dbReference>
<sequence>MRVPNEDAGVDITKELSWQEEKATLKESNHTVAKAFEAANTQSNALTAQLSTLKDTLTESGTATNAAQIERLCKVTTENENLKAKMASLEGSQKNLLQARARIAELTDQVFATEMARRKLHNQVQDLKGKIRVCVRVRPLKNGCEDDQPPINYKGDGYGLSLLARGNRQPFSFDRVFQPNSTQEEVFDEVSQFVQSAIDGYNVCLFAYGQTGSGKTHTMQGDLTGDERGIIIRSAEKVRWLLGSAAVACGCNRLFDVYHTYAVNGY</sequence>
<dbReference type="EMBL" id="KQ241608">
    <property type="protein sequence ID" value="KNC87477.1"/>
    <property type="molecule type" value="Genomic_DNA"/>
</dbReference>
<dbReference type="GO" id="GO:0003777">
    <property type="term" value="F:microtubule motor activity"/>
    <property type="evidence" value="ECO:0007669"/>
    <property type="project" value="InterPro"/>
</dbReference>
<evidence type="ECO:0000259" key="3">
    <source>
        <dbReference type="PROSITE" id="PS50067"/>
    </source>
</evidence>
<protein>
    <recommendedName>
        <fullName evidence="3">Kinesin motor domain-containing protein</fullName>
    </recommendedName>
</protein>
<keyword evidence="2" id="KW-0175">Coiled coil</keyword>
<keyword evidence="1" id="KW-0547">Nucleotide-binding</keyword>
<feature type="binding site" evidence="1">
    <location>
        <begin position="209"/>
        <end position="216"/>
    </location>
    <ligand>
        <name>ATP</name>
        <dbReference type="ChEBI" id="CHEBI:30616"/>
    </ligand>
</feature>
<dbReference type="GeneID" id="25900916"/>
<feature type="coiled-coil region" evidence="2">
    <location>
        <begin position="79"/>
        <end position="109"/>
    </location>
</feature>
<proteinExistence type="inferred from homology"/>
<evidence type="ECO:0000313" key="5">
    <source>
        <dbReference type="Proteomes" id="UP000054560"/>
    </source>
</evidence>
<feature type="domain" description="Kinesin motor" evidence="3">
    <location>
        <begin position="130"/>
        <end position="266"/>
    </location>
</feature>
<dbReference type="Gene3D" id="3.40.850.10">
    <property type="entry name" value="Kinesin motor domain"/>
    <property type="match status" value="1"/>
</dbReference>
<dbReference type="InterPro" id="IPR027640">
    <property type="entry name" value="Kinesin-like_fam"/>
</dbReference>
<dbReference type="OrthoDB" id="3176171at2759"/>
<dbReference type="SUPFAM" id="SSF52540">
    <property type="entry name" value="P-loop containing nucleoside triphosphate hydrolases"/>
    <property type="match status" value="1"/>
</dbReference>
<evidence type="ECO:0000256" key="1">
    <source>
        <dbReference type="PROSITE-ProRule" id="PRU00283"/>
    </source>
</evidence>
<dbReference type="InterPro" id="IPR031852">
    <property type="entry name" value="Vik1/Cik1_MT-bd"/>
</dbReference>
<evidence type="ECO:0000313" key="4">
    <source>
        <dbReference type="EMBL" id="KNC87477.1"/>
    </source>
</evidence>
<gene>
    <name evidence="4" type="ORF">SARC_00412</name>
</gene>
<dbReference type="Pfam" id="PF16796">
    <property type="entry name" value="Microtub_bd"/>
    <property type="match status" value="1"/>
</dbReference>
<dbReference type="InterPro" id="IPR001752">
    <property type="entry name" value="Kinesin_motor_dom"/>
</dbReference>
<organism evidence="4 5">
    <name type="scientific">Sphaeroforma arctica JP610</name>
    <dbReference type="NCBI Taxonomy" id="667725"/>
    <lineage>
        <taxon>Eukaryota</taxon>
        <taxon>Ichthyosporea</taxon>
        <taxon>Ichthyophonida</taxon>
        <taxon>Sphaeroforma</taxon>
    </lineage>
</organism>
<accession>A0A0L0GEM8</accession>
<dbReference type="eggNOG" id="KOG0239">
    <property type="taxonomic scope" value="Eukaryota"/>
</dbReference>
<dbReference type="InterPro" id="IPR036961">
    <property type="entry name" value="Kinesin_motor_dom_sf"/>
</dbReference>
<name>A0A0L0GEM8_9EUKA</name>
<dbReference type="RefSeq" id="XP_014161379.1">
    <property type="nucleotide sequence ID" value="XM_014305904.1"/>
</dbReference>
<evidence type="ECO:0000256" key="2">
    <source>
        <dbReference type="SAM" id="Coils"/>
    </source>
</evidence>
<keyword evidence="5" id="KW-1185">Reference proteome</keyword>
<dbReference type="STRING" id="667725.A0A0L0GEM8"/>
<reference evidence="4 5" key="1">
    <citation type="submission" date="2011-02" db="EMBL/GenBank/DDBJ databases">
        <title>The Genome Sequence of Sphaeroforma arctica JP610.</title>
        <authorList>
            <consortium name="The Broad Institute Genome Sequencing Platform"/>
            <person name="Russ C."/>
            <person name="Cuomo C."/>
            <person name="Young S.K."/>
            <person name="Zeng Q."/>
            <person name="Gargeya S."/>
            <person name="Alvarado L."/>
            <person name="Berlin A."/>
            <person name="Chapman S.B."/>
            <person name="Chen Z."/>
            <person name="Freedman E."/>
            <person name="Gellesch M."/>
            <person name="Goldberg J."/>
            <person name="Griggs A."/>
            <person name="Gujja S."/>
            <person name="Heilman E."/>
            <person name="Heiman D."/>
            <person name="Howarth C."/>
            <person name="Mehta T."/>
            <person name="Neiman D."/>
            <person name="Pearson M."/>
            <person name="Roberts A."/>
            <person name="Saif S."/>
            <person name="Shea T."/>
            <person name="Shenoy N."/>
            <person name="Sisk P."/>
            <person name="Stolte C."/>
            <person name="Sykes S."/>
            <person name="White J."/>
            <person name="Yandava C."/>
            <person name="Burger G."/>
            <person name="Gray M.W."/>
            <person name="Holland P.W.H."/>
            <person name="King N."/>
            <person name="Lang F.B.F."/>
            <person name="Roger A.J."/>
            <person name="Ruiz-Trillo I."/>
            <person name="Haas B."/>
            <person name="Nusbaum C."/>
            <person name="Birren B."/>
        </authorList>
    </citation>
    <scope>NUCLEOTIDE SEQUENCE [LARGE SCALE GENOMIC DNA]</scope>
    <source>
        <strain evidence="4 5">JP610</strain>
    </source>
</reference>
<comment type="similarity">
    <text evidence="1">Belongs to the TRAFAC class myosin-kinesin ATPase superfamily. Kinesin family.</text>
</comment>
<dbReference type="GO" id="GO:0005524">
    <property type="term" value="F:ATP binding"/>
    <property type="evidence" value="ECO:0007669"/>
    <property type="project" value="UniProtKB-UniRule"/>
</dbReference>
<keyword evidence="1" id="KW-0505">Motor protein</keyword>
<dbReference type="GO" id="GO:0007018">
    <property type="term" value="P:microtubule-based movement"/>
    <property type="evidence" value="ECO:0007669"/>
    <property type="project" value="InterPro"/>
</dbReference>
<dbReference type="SMART" id="SM00129">
    <property type="entry name" value="KISc"/>
    <property type="match status" value="1"/>
</dbReference>
<dbReference type="GO" id="GO:0008017">
    <property type="term" value="F:microtubule binding"/>
    <property type="evidence" value="ECO:0007669"/>
    <property type="project" value="InterPro"/>
</dbReference>